<feature type="chain" id="PRO_5009524938" description="Cytochrome C" evidence="1">
    <location>
        <begin position="24"/>
        <end position="169"/>
    </location>
</feature>
<evidence type="ECO:0000256" key="1">
    <source>
        <dbReference type="SAM" id="SignalP"/>
    </source>
</evidence>
<dbReference type="AlphaFoldDB" id="A0A1F6H396"/>
<dbReference type="Proteomes" id="UP000177583">
    <property type="component" value="Unassembled WGS sequence"/>
</dbReference>
<keyword evidence="1" id="KW-0732">Signal</keyword>
<feature type="signal peptide" evidence="1">
    <location>
        <begin position="1"/>
        <end position="23"/>
    </location>
</feature>
<dbReference type="EMBL" id="MFNF01000001">
    <property type="protein sequence ID" value="OGH04816.1"/>
    <property type="molecule type" value="Genomic_DNA"/>
</dbReference>
<accession>A0A1F6H396</accession>
<evidence type="ECO:0000313" key="3">
    <source>
        <dbReference type="Proteomes" id="UP000177583"/>
    </source>
</evidence>
<name>A0A1F6H396_9PROT</name>
<comment type="caution">
    <text evidence="2">The sequence shown here is derived from an EMBL/GenBank/DDBJ whole genome shotgun (WGS) entry which is preliminary data.</text>
</comment>
<evidence type="ECO:0008006" key="4">
    <source>
        <dbReference type="Google" id="ProtNLM"/>
    </source>
</evidence>
<dbReference type="InterPro" id="IPR018588">
    <property type="entry name" value="Dihaem_cytochrome-c"/>
</dbReference>
<dbReference type="Pfam" id="PF09626">
    <property type="entry name" value="DHC"/>
    <property type="match status" value="1"/>
</dbReference>
<protein>
    <recommendedName>
        <fullName evidence="4">Cytochrome C</fullName>
    </recommendedName>
</protein>
<evidence type="ECO:0000313" key="2">
    <source>
        <dbReference type="EMBL" id="OGH04816.1"/>
    </source>
</evidence>
<sequence>MLNRALSLMVLAAFGLTGTSALADGSVGQKGFLKPVTDAQYLEECGSCHFAYQAELLPKRSWEKMLSNLHDHFGDDASLEGPGLEAVKAYLLNNAGETSNSKRAIKLLQSTGDKTYLRISDIPYFKREHHEISPATLARPAIKSWANCAACHPDAAKGNFEEEYVKIPK</sequence>
<reference evidence="2 3" key="1">
    <citation type="journal article" date="2016" name="Nat. Commun.">
        <title>Thousands of microbial genomes shed light on interconnected biogeochemical processes in an aquifer system.</title>
        <authorList>
            <person name="Anantharaman K."/>
            <person name="Brown C.T."/>
            <person name="Hug L.A."/>
            <person name="Sharon I."/>
            <person name="Castelle C.J."/>
            <person name="Probst A.J."/>
            <person name="Thomas B.C."/>
            <person name="Singh A."/>
            <person name="Wilkins M.J."/>
            <person name="Karaoz U."/>
            <person name="Brodie E.L."/>
            <person name="Williams K.H."/>
            <person name="Hubbard S.S."/>
            <person name="Banfield J.F."/>
        </authorList>
    </citation>
    <scope>NUCLEOTIDE SEQUENCE [LARGE SCALE GENOMIC DNA]</scope>
</reference>
<proteinExistence type="predicted"/>
<gene>
    <name evidence="2" type="ORF">A2557_07465</name>
</gene>
<organism evidence="2 3">
    <name type="scientific">Candidatus Lambdaproteobacteria bacterium RIFOXYD2_FULL_56_26</name>
    <dbReference type="NCBI Taxonomy" id="1817773"/>
    <lineage>
        <taxon>Bacteria</taxon>
        <taxon>Pseudomonadati</taxon>
        <taxon>Pseudomonadota</taxon>
        <taxon>Candidatus Lambdaproteobacteria</taxon>
    </lineage>
</organism>